<protein>
    <submittedName>
        <fullName evidence="1">Uncharacterized protein</fullName>
    </submittedName>
</protein>
<reference evidence="1 2" key="1">
    <citation type="journal article" date="2016" name="Nat. Commun.">
        <title>Extremotolerant tardigrade genome and improved radiotolerance of human cultured cells by tardigrade-unique protein.</title>
        <authorList>
            <person name="Hashimoto T."/>
            <person name="Horikawa D.D."/>
            <person name="Saito Y."/>
            <person name="Kuwahara H."/>
            <person name="Kozuka-Hata H."/>
            <person name="Shin-I T."/>
            <person name="Minakuchi Y."/>
            <person name="Ohishi K."/>
            <person name="Motoyama A."/>
            <person name="Aizu T."/>
            <person name="Enomoto A."/>
            <person name="Kondo K."/>
            <person name="Tanaka S."/>
            <person name="Hara Y."/>
            <person name="Koshikawa S."/>
            <person name="Sagara H."/>
            <person name="Miura T."/>
            <person name="Yokobori S."/>
            <person name="Miyagawa K."/>
            <person name="Suzuki Y."/>
            <person name="Kubo T."/>
            <person name="Oyama M."/>
            <person name="Kohara Y."/>
            <person name="Fujiyama A."/>
            <person name="Arakawa K."/>
            <person name="Katayama T."/>
            <person name="Toyoda A."/>
            <person name="Kunieda T."/>
        </authorList>
    </citation>
    <scope>NUCLEOTIDE SEQUENCE [LARGE SCALE GENOMIC DNA]</scope>
    <source>
        <strain evidence="1 2">YOKOZUNA-1</strain>
    </source>
</reference>
<dbReference type="EMBL" id="BDGG01000002">
    <property type="protein sequence ID" value="GAU91358.1"/>
    <property type="molecule type" value="Genomic_DNA"/>
</dbReference>
<organism evidence="1 2">
    <name type="scientific">Ramazzottius varieornatus</name>
    <name type="common">Water bear</name>
    <name type="synonym">Tardigrade</name>
    <dbReference type="NCBI Taxonomy" id="947166"/>
    <lineage>
        <taxon>Eukaryota</taxon>
        <taxon>Metazoa</taxon>
        <taxon>Ecdysozoa</taxon>
        <taxon>Tardigrada</taxon>
        <taxon>Eutardigrada</taxon>
        <taxon>Parachela</taxon>
        <taxon>Hypsibioidea</taxon>
        <taxon>Ramazzottiidae</taxon>
        <taxon>Ramazzottius</taxon>
    </lineage>
</organism>
<name>A0A1D1UYW6_RAMVA</name>
<sequence>MREETSLSAKNLSAFRLEHGMLAYADDYYHLLPPSKIFPDKISEIHDEDKKKQRHK</sequence>
<dbReference type="AlphaFoldDB" id="A0A1D1UYW6"/>
<dbReference type="Proteomes" id="UP000186922">
    <property type="component" value="Unassembled WGS sequence"/>
</dbReference>
<proteinExistence type="predicted"/>
<evidence type="ECO:0000313" key="2">
    <source>
        <dbReference type="Proteomes" id="UP000186922"/>
    </source>
</evidence>
<accession>A0A1D1UYW6</accession>
<evidence type="ECO:0000313" key="1">
    <source>
        <dbReference type="EMBL" id="GAU91358.1"/>
    </source>
</evidence>
<comment type="caution">
    <text evidence="1">The sequence shown here is derived from an EMBL/GenBank/DDBJ whole genome shotgun (WGS) entry which is preliminary data.</text>
</comment>
<gene>
    <name evidence="1" type="primary">RvY_03625-1</name>
    <name evidence="1" type="synonym">RvY_03625.1</name>
    <name evidence="1" type="ORF">RvY_03625</name>
</gene>
<keyword evidence="2" id="KW-1185">Reference proteome</keyword>